<evidence type="ECO:0000259" key="6">
    <source>
        <dbReference type="Pfam" id="PF01694"/>
    </source>
</evidence>
<comment type="subcellular location">
    <subcellularLocation>
        <location evidence="1">Membrane</location>
        <topology evidence="1">Multi-pass membrane protein</topology>
    </subcellularLocation>
</comment>
<feature type="transmembrane region" description="Helical" evidence="5">
    <location>
        <begin position="159"/>
        <end position="178"/>
    </location>
</feature>
<feature type="transmembrane region" description="Helical" evidence="5">
    <location>
        <begin position="97"/>
        <end position="114"/>
    </location>
</feature>
<evidence type="ECO:0000256" key="5">
    <source>
        <dbReference type="SAM" id="Phobius"/>
    </source>
</evidence>
<dbReference type="InterPro" id="IPR035952">
    <property type="entry name" value="Rhomboid-like_sf"/>
</dbReference>
<dbReference type="InterPro" id="IPR050925">
    <property type="entry name" value="Rhomboid_protease_S54"/>
</dbReference>
<dbReference type="Pfam" id="PF01694">
    <property type="entry name" value="Rhomboid"/>
    <property type="match status" value="1"/>
</dbReference>
<gene>
    <name evidence="7" type="ORF">A6E14_06470</name>
</gene>
<evidence type="ECO:0000313" key="7">
    <source>
        <dbReference type="EMBL" id="OCH78033.1"/>
    </source>
</evidence>
<dbReference type="PANTHER" id="PTHR43731">
    <property type="entry name" value="RHOMBOID PROTEASE"/>
    <property type="match status" value="1"/>
</dbReference>
<evidence type="ECO:0000256" key="1">
    <source>
        <dbReference type="ARBA" id="ARBA00004141"/>
    </source>
</evidence>
<dbReference type="PANTHER" id="PTHR43731:SF16">
    <property type="entry name" value="RHOMBOSORTASE"/>
    <property type="match status" value="1"/>
</dbReference>
<dbReference type="AlphaFoldDB" id="A0A1B9R155"/>
<organism evidence="7 8">
    <name type="scientific">Vibrio genomosp. F10</name>
    <dbReference type="NCBI Taxonomy" id="723171"/>
    <lineage>
        <taxon>Bacteria</taxon>
        <taxon>Pseudomonadati</taxon>
        <taxon>Pseudomonadota</taxon>
        <taxon>Gammaproteobacteria</taxon>
        <taxon>Vibrionales</taxon>
        <taxon>Vibrionaceae</taxon>
        <taxon>Vibrio</taxon>
    </lineage>
</organism>
<keyword evidence="3 5" id="KW-1133">Transmembrane helix</keyword>
<evidence type="ECO:0000256" key="4">
    <source>
        <dbReference type="ARBA" id="ARBA00023136"/>
    </source>
</evidence>
<comment type="caution">
    <text evidence="7">The sequence shown here is derived from an EMBL/GenBank/DDBJ whole genome shotgun (WGS) entry which is preliminary data.</text>
</comment>
<protein>
    <submittedName>
        <fullName evidence="7">Rhombosortase</fullName>
    </submittedName>
</protein>
<name>A0A1B9R155_9VIBR</name>
<sequence>MRVYLLLSVISIICLGLQFEPLSSYVEWNAAAIHSGQWWRILTGNFTHTNFAHWAMNLIGLWFIGFIFKPNLLTLLLPLLLTSMAVGIGNLFTDMQIYVGLSGSLHGLFGYYALRESLHRRKSSGLLVFGLMAKIVWEFSFGASTVTSDLIDARVAIESHLFGAVSGLSLAYFSHWYGRKQNA</sequence>
<accession>A0A1B9R155</accession>
<dbReference type="InterPro" id="IPR022764">
    <property type="entry name" value="Peptidase_S54_rhomboid_dom"/>
</dbReference>
<reference evidence="8" key="1">
    <citation type="submission" date="2016-06" db="EMBL/GenBank/DDBJ databases">
        <authorList>
            <person name="Hehemann J.-H."/>
            <person name="Arevalo P."/>
            <person name="Datta M.S."/>
            <person name="Polz M.F."/>
        </authorList>
    </citation>
    <scope>NUCLEOTIDE SEQUENCE [LARGE SCALE GENOMIC DNA]</scope>
    <source>
        <strain evidence="8">9CSC122</strain>
    </source>
</reference>
<dbReference type="EMBL" id="MAJZ01000317">
    <property type="protein sequence ID" value="OCH78033.1"/>
    <property type="molecule type" value="Genomic_DNA"/>
</dbReference>
<dbReference type="GO" id="GO:0016020">
    <property type="term" value="C:membrane"/>
    <property type="evidence" value="ECO:0007669"/>
    <property type="project" value="UniProtKB-SubCell"/>
</dbReference>
<evidence type="ECO:0000256" key="3">
    <source>
        <dbReference type="ARBA" id="ARBA00022989"/>
    </source>
</evidence>
<dbReference type="RefSeq" id="WP_065576485.1">
    <property type="nucleotide sequence ID" value="NZ_JBNGCH010000317.1"/>
</dbReference>
<keyword evidence="2 5" id="KW-0812">Transmembrane</keyword>
<dbReference type="Proteomes" id="UP000093173">
    <property type="component" value="Unassembled WGS sequence"/>
</dbReference>
<dbReference type="InterPro" id="IPR023826">
    <property type="entry name" value="Rhom-like_SP_proteobac"/>
</dbReference>
<dbReference type="Gene3D" id="1.20.1540.10">
    <property type="entry name" value="Rhomboid-like"/>
    <property type="match status" value="1"/>
</dbReference>
<keyword evidence="4 5" id="KW-0472">Membrane</keyword>
<proteinExistence type="predicted"/>
<evidence type="ECO:0000313" key="8">
    <source>
        <dbReference type="Proteomes" id="UP000093173"/>
    </source>
</evidence>
<feature type="domain" description="Peptidase S54 rhomboid" evidence="6">
    <location>
        <begin position="36"/>
        <end position="174"/>
    </location>
</feature>
<dbReference type="NCBIfam" id="TIGR03902">
    <property type="entry name" value="rhom_GG_sort"/>
    <property type="match status" value="1"/>
</dbReference>
<evidence type="ECO:0000256" key="2">
    <source>
        <dbReference type="ARBA" id="ARBA00022692"/>
    </source>
</evidence>
<keyword evidence="8" id="KW-1185">Reference proteome</keyword>
<feature type="transmembrane region" description="Helical" evidence="5">
    <location>
        <begin position="126"/>
        <end position="147"/>
    </location>
</feature>
<dbReference type="GO" id="GO:0004252">
    <property type="term" value="F:serine-type endopeptidase activity"/>
    <property type="evidence" value="ECO:0007669"/>
    <property type="project" value="InterPro"/>
</dbReference>
<dbReference type="SUPFAM" id="SSF144091">
    <property type="entry name" value="Rhomboid-like"/>
    <property type="match status" value="1"/>
</dbReference>